<evidence type="ECO:0000313" key="3">
    <source>
        <dbReference type="Proteomes" id="UP000799779"/>
    </source>
</evidence>
<dbReference type="Pfam" id="PF14617">
    <property type="entry name" value="CMS1"/>
    <property type="match status" value="1"/>
</dbReference>
<dbReference type="Proteomes" id="UP000799779">
    <property type="component" value="Unassembled WGS sequence"/>
</dbReference>
<dbReference type="PANTHER" id="PTHR24030">
    <property type="entry name" value="PROTEIN CMSS1"/>
    <property type="match status" value="1"/>
</dbReference>
<keyword evidence="3" id="KW-1185">Reference proteome</keyword>
<dbReference type="GO" id="GO:0030686">
    <property type="term" value="C:90S preribosome"/>
    <property type="evidence" value="ECO:0007669"/>
    <property type="project" value="TreeGrafter"/>
</dbReference>
<feature type="region of interest" description="Disordered" evidence="1">
    <location>
        <begin position="1"/>
        <end position="53"/>
    </location>
</feature>
<feature type="compositionally biased region" description="Basic residues" evidence="1">
    <location>
        <begin position="42"/>
        <end position="53"/>
    </location>
</feature>
<dbReference type="InterPro" id="IPR032704">
    <property type="entry name" value="Cms1"/>
</dbReference>
<name>A0A6A5X3N2_9PLEO</name>
<dbReference type="OrthoDB" id="1929311at2759"/>
<dbReference type="PANTHER" id="PTHR24030:SF0">
    <property type="entry name" value="PROTEIN CMSS1"/>
    <property type="match status" value="1"/>
</dbReference>
<dbReference type="Gene3D" id="3.40.50.300">
    <property type="entry name" value="P-loop containing nucleotide triphosphate hydrolases"/>
    <property type="match status" value="1"/>
</dbReference>
<dbReference type="GO" id="GO:0005634">
    <property type="term" value="C:nucleus"/>
    <property type="evidence" value="ECO:0007669"/>
    <property type="project" value="TreeGrafter"/>
</dbReference>
<protein>
    <recommendedName>
        <fullName evidence="4">U3-containing 90S pre-ribosomal complex subunit-domain containing protein</fullName>
    </recommendedName>
</protein>
<evidence type="ECO:0008006" key="4">
    <source>
        <dbReference type="Google" id="ProtNLM"/>
    </source>
</evidence>
<dbReference type="AlphaFoldDB" id="A0A6A5X3N2"/>
<evidence type="ECO:0000313" key="2">
    <source>
        <dbReference type="EMBL" id="KAF2007510.1"/>
    </source>
</evidence>
<proteinExistence type="predicted"/>
<dbReference type="InterPro" id="IPR027417">
    <property type="entry name" value="P-loop_NTPase"/>
</dbReference>
<accession>A0A6A5X3N2</accession>
<dbReference type="EMBL" id="ML977557">
    <property type="protein sequence ID" value="KAF2007510.1"/>
    <property type="molecule type" value="Genomic_DNA"/>
</dbReference>
<organism evidence="2 3">
    <name type="scientific">Amniculicola lignicola CBS 123094</name>
    <dbReference type="NCBI Taxonomy" id="1392246"/>
    <lineage>
        <taxon>Eukaryota</taxon>
        <taxon>Fungi</taxon>
        <taxon>Dikarya</taxon>
        <taxon>Ascomycota</taxon>
        <taxon>Pezizomycotina</taxon>
        <taxon>Dothideomycetes</taxon>
        <taxon>Pleosporomycetidae</taxon>
        <taxon>Pleosporales</taxon>
        <taxon>Amniculicolaceae</taxon>
        <taxon>Amniculicola</taxon>
    </lineage>
</organism>
<gene>
    <name evidence="2" type="ORF">P154DRAFT_541616</name>
</gene>
<reference evidence="2" key="1">
    <citation type="journal article" date="2020" name="Stud. Mycol.">
        <title>101 Dothideomycetes genomes: a test case for predicting lifestyles and emergence of pathogens.</title>
        <authorList>
            <person name="Haridas S."/>
            <person name="Albert R."/>
            <person name="Binder M."/>
            <person name="Bloem J."/>
            <person name="Labutti K."/>
            <person name="Salamov A."/>
            <person name="Andreopoulos B."/>
            <person name="Baker S."/>
            <person name="Barry K."/>
            <person name="Bills G."/>
            <person name="Bluhm B."/>
            <person name="Cannon C."/>
            <person name="Castanera R."/>
            <person name="Culley D."/>
            <person name="Daum C."/>
            <person name="Ezra D."/>
            <person name="Gonzalez J."/>
            <person name="Henrissat B."/>
            <person name="Kuo A."/>
            <person name="Liang C."/>
            <person name="Lipzen A."/>
            <person name="Lutzoni F."/>
            <person name="Magnuson J."/>
            <person name="Mondo S."/>
            <person name="Nolan M."/>
            <person name="Ohm R."/>
            <person name="Pangilinan J."/>
            <person name="Park H.-J."/>
            <person name="Ramirez L."/>
            <person name="Alfaro M."/>
            <person name="Sun H."/>
            <person name="Tritt A."/>
            <person name="Yoshinaga Y."/>
            <person name="Zwiers L.-H."/>
            <person name="Turgeon B."/>
            <person name="Goodwin S."/>
            <person name="Spatafora J."/>
            <person name="Crous P."/>
            <person name="Grigoriev I."/>
        </authorList>
    </citation>
    <scope>NUCLEOTIDE SEQUENCE</scope>
    <source>
        <strain evidence="2">CBS 123094</strain>
    </source>
</reference>
<sequence length="279" mass="30948">MSGSDSEGGIPLIDPEFGSTATSKKRKRSGDEPDVSAENKKALKKAKRKEKKKLKAKEIDEDDLDQELGVNHAFERMDSQLLADYVNARTRLYGKDLSSVELEDKFIPARTLHDSSSWSKPRTLDNLAAFLKDQSANLKATPGKPTGAPHTIVVTSSGIRAADTFRALKTGLPDQGVKNPNVAKLFAKHMKIVEQVALLKKNKIDYGVGTPERLSALLDQKTLSTANLKRIVIDVSYIDSKKRGILDMKELHEPLIKLLLREEFVGADREGGNELFMFY</sequence>
<evidence type="ECO:0000256" key="1">
    <source>
        <dbReference type="SAM" id="MobiDB-lite"/>
    </source>
</evidence>